<dbReference type="SUPFAM" id="SSF46785">
    <property type="entry name" value="Winged helix' DNA-binding domain"/>
    <property type="match status" value="1"/>
</dbReference>
<evidence type="ECO:0000313" key="4">
    <source>
        <dbReference type="Proteomes" id="UP000621856"/>
    </source>
</evidence>
<dbReference type="RefSeq" id="WP_155136881.1">
    <property type="nucleotide sequence ID" value="NZ_BMGZ01000001.1"/>
</dbReference>
<proteinExistence type="predicted"/>
<feature type="domain" description="Transcription regulator PadR N-terminal" evidence="1">
    <location>
        <begin position="16"/>
        <end position="88"/>
    </location>
</feature>
<evidence type="ECO:0000313" key="3">
    <source>
        <dbReference type="EMBL" id="NHK26769.1"/>
    </source>
</evidence>
<evidence type="ECO:0000313" key="2">
    <source>
        <dbReference type="EMBL" id="GGH93355.1"/>
    </source>
</evidence>
<reference evidence="3 5" key="2">
    <citation type="submission" date="2020-02" db="EMBL/GenBank/DDBJ databases">
        <title>Genome sequence of Parvularcula flava strain NH6-79.</title>
        <authorList>
            <person name="Abdul Karim M.H."/>
            <person name="Lam M.Q."/>
            <person name="Chen S.J."/>
            <person name="Yahya A."/>
            <person name="Shahir S."/>
            <person name="Shamsir M.S."/>
            <person name="Chong C.S."/>
        </authorList>
    </citation>
    <scope>NUCLEOTIDE SEQUENCE [LARGE SCALE GENOMIC DNA]</scope>
    <source>
        <strain evidence="3 5">NH6-79</strain>
    </source>
</reference>
<dbReference type="Proteomes" id="UP000621856">
    <property type="component" value="Unassembled WGS sequence"/>
</dbReference>
<accession>A0A8J3A4H9</accession>
<dbReference type="InterPro" id="IPR036388">
    <property type="entry name" value="WH-like_DNA-bd_sf"/>
</dbReference>
<gene>
    <name evidence="3" type="ORF">FF098_002455</name>
    <name evidence="2" type="ORF">GCM10011355_05000</name>
</gene>
<evidence type="ECO:0000313" key="5">
    <source>
        <dbReference type="Proteomes" id="UP000818603"/>
    </source>
</evidence>
<dbReference type="InterPro" id="IPR005149">
    <property type="entry name" value="Tscrpt_reg_PadR_N"/>
</dbReference>
<dbReference type="AlphaFoldDB" id="A0A8J3A4H9"/>
<reference evidence="2" key="3">
    <citation type="submission" date="2020-09" db="EMBL/GenBank/DDBJ databases">
        <authorList>
            <person name="Sun Q."/>
            <person name="Zhou Y."/>
        </authorList>
    </citation>
    <scope>NUCLEOTIDE SEQUENCE</scope>
    <source>
        <strain evidence="2">CGMCC 1.14984</strain>
    </source>
</reference>
<dbReference type="PANTHER" id="PTHR33169">
    <property type="entry name" value="PADR-FAMILY TRANSCRIPTIONAL REGULATOR"/>
    <property type="match status" value="1"/>
</dbReference>
<sequence length="110" mass="11732">MANYLGEFEIIVLAALVRLGDDAYGVSINDEIESRTGRTSSVGALYTTLSRLSAKGYVRSRLGEATPQRGGRAKKYFEITSEGLASLEQSARVLHGMLGGIAGWPQKAPG</sequence>
<dbReference type="EMBL" id="BMGZ01000001">
    <property type="protein sequence ID" value="GGH93355.1"/>
    <property type="molecule type" value="Genomic_DNA"/>
</dbReference>
<dbReference type="InterPro" id="IPR052509">
    <property type="entry name" value="Metal_resp_DNA-bind_regulator"/>
</dbReference>
<reference evidence="2" key="1">
    <citation type="journal article" date="2014" name="Int. J. Syst. Evol. Microbiol.">
        <title>Complete genome sequence of Corynebacterium casei LMG S-19264T (=DSM 44701T), isolated from a smear-ripened cheese.</title>
        <authorList>
            <consortium name="US DOE Joint Genome Institute (JGI-PGF)"/>
            <person name="Walter F."/>
            <person name="Albersmeier A."/>
            <person name="Kalinowski J."/>
            <person name="Ruckert C."/>
        </authorList>
    </citation>
    <scope>NUCLEOTIDE SEQUENCE</scope>
    <source>
        <strain evidence="2">CGMCC 1.14984</strain>
    </source>
</reference>
<keyword evidence="5" id="KW-1185">Reference proteome</keyword>
<dbReference type="InterPro" id="IPR036390">
    <property type="entry name" value="WH_DNA-bd_sf"/>
</dbReference>
<evidence type="ECO:0000259" key="1">
    <source>
        <dbReference type="Pfam" id="PF03551"/>
    </source>
</evidence>
<dbReference type="Pfam" id="PF03551">
    <property type="entry name" value="PadR"/>
    <property type="match status" value="1"/>
</dbReference>
<comment type="caution">
    <text evidence="2">The sequence shown here is derived from an EMBL/GenBank/DDBJ whole genome shotgun (WGS) entry which is preliminary data.</text>
</comment>
<dbReference type="Proteomes" id="UP000818603">
    <property type="component" value="Unassembled WGS sequence"/>
</dbReference>
<dbReference type="PANTHER" id="PTHR33169:SF14">
    <property type="entry name" value="TRANSCRIPTIONAL REGULATOR RV3488"/>
    <property type="match status" value="1"/>
</dbReference>
<organism evidence="2 4">
    <name type="scientific">Aquisalinus luteolus</name>
    <dbReference type="NCBI Taxonomy" id="1566827"/>
    <lineage>
        <taxon>Bacteria</taxon>
        <taxon>Pseudomonadati</taxon>
        <taxon>Pseudomonadota</taxon>
        <taxon>Alphaproteobacteria</taxon>
        <taxon>Parvularculales</taxon>
        <taxon>Parvularculaceae</taxon>
        <taxon>Aquisalinus</taxon>
    </lineage>
</organism>
<protein>
    <submittedName>
        <fullName evidence="3">PadR family transcriptional regulator</fullName>
    </submittedName>
</protein>
<dbReference type="EMBL" id="VCJR02000001">
    <property type="protein sequence ID" value="NHK26769.1"/>
    <property type="molecule type" value="Genomic_DNA"/>
</dbReference>
<dbReference type="Gene3D" id="1.10.10.10">
    <property type="entry name" value="Winged helix-like DNA-binding domain superfamily/Winged helix DNA-binding domain"/>
    <property type="match status" value="1"/>
</dbReference>
<name>A0A8J3A4H9_9PROT</name>